<comment type="caution">
    <text evidence="18">The sequence shown here is derived from an EMBL/GenBank/DDBJ whole genome shotgun (WGS) entry which is preliminary data.</text>
</comment>
<dbReference type="FunFam" id="3.40.47.10:FF:000009">
    <property type="entry name" value="3-oxoacyl-[acyl-carrier-protein] synthase 2"/>
    <property type="match status" value="1"/>
</dbReference>
<comment type="similarity">
    <text evidence="2 14 16">Belongs to the thiolase-like superfamily. Beta-ketoacyl-ACP synthases family.</text>
</comment>
<dbReference type="NCBIfam" id="TIGR03150">
    <property type="entry name" value="fabF"/>
    <property type="match status" value="1"/>
</dbReference>
<keyword evidence="10 14" id="KW-0012">Acyltransferase</keyword>
<dbReference type="InterPro" id="IPR000794">
    <property type="entry name" value="Beta-ketoacyl_synthase"/>
</dbReference>
<comment type="catalytic activity">
    <reaction evidence="12 14">
        <text>(9Z)-hexadecenoyl-[ACP] + malonyl-[ACP] + H(+) = 3-oxo-(11Z)-octadecenoyl-[ACP] + holo-[ACP] + CO2</text>
        <dbReference type="Rhea" id="RHEA:55040"/>
        <dbReference type="Rhea" id="RHEA-COMP:9623"/>
        <dbReference type="Rhea" id="RHEA-COMP:9685"/>
        <dbReference type="Rhea" id="RHEA-COMP:10800"/>
        <dbReference type="Rhea" id="RHEA-COMP:14074"/>
        <dbReference type="ChEBI" id="CHEBI:15378"/>
        <dbReference type="ChEBI" id="CHEBI:16526"/>
        <dbReference type="ChEBI" id="CHEBI:64479"/>
        <dbReference type="ChEBI" id="CHEBI:78449"/>
        <dbReference type="ChEBI" id="CHEBI:83989"/>
        <dbReference type="ChEBI" id="CHEBI:138538"/>
        <dbReference type="EC" id="2.3.1.179"/>
    </reaction>
</comment>
<sequence>MNRRVVITGMGALTPIGNDINSFWDGVKNGKCGIDFIKSMDVEKFKVKIAAEVKGFDPTEVIDRKEAKRMDRYCQLAMAAAEEAVKSSNLDLDSIDKYRLGVLISSGIGGLDTLENEYKRMLERDTTKVSPFLIPMMIENMAGGNVAIKYGAKGPCLSVVTACATGTNSIGEAFEMIKANRAEVMITGGTEASITSIGLAGFTALTALSKSEDPKKASTPFDKNRSGFVMGEGAGVLILEELQHAKARGAKIYGEVIGYGATCDAYHITQPSADGEGAARAMQLAIEEGNVSLEDISYINAHGTSTPYNDKFETIAIKNLFKEQAYKIPVSSTKSMTGHLLGASGAIESIVCIKALEEGFIPATIGLEEKDEDCDLDYVPNIGRRAELKYALSNSLGFGGHNATLLFKKWEE</sequence>
<name>A0A084J8W5_9CLOT</name>
<dbReference type="AlphaFoldDB" id="A0A084J8W5"/>
<keyword evidence="5 14" id="KW-0444">Lipid biosynthesis</keyword>
<dbReference type="InterPro" id="IPR018201">
    <property type="entry name" value="Ketoacyl_synth_AS"/>
</dbReference>
<keyword evidence="8" id="KW-0443">Lipid metabolism</keyword>
<dbReference type="CDD" id="cd00834">
    <property type="entry name" value="KAS_I_II"/>
    <property type="match status" value="1"/>
</dbReference>
<evidence type="ECO:0000256" key="7">
    <source>
        <dbReference type="ARBA" id="ARBA00022832"/>
    </source>
</evidence>
<dbReference type="Proteomes" id="UP000028542">
    <property type="component" value="Unassembled WGS sequence"/>
</dbReference>
<dbReference type="eggNOG" id="COG0304">
    <property type="taxonomic scope" value="Bacteria"/>
</dbReference>
<evidence type="ECO:0000256" key="14">
    <source>
        <dbReference type="PIRNR" id="PIRNR000447"/>
    </source>
</evidence>
<evidence type="ECO:0000256" key="6">
    <source>
        <dbReference type="ARBA" id="ARBA00022679"/>
    </source>
</evidence>
<dbReference type="EC" id="2.3.1.179" evidence="3 14"/>
<dbReference type="InterPro" id="IPR014030">
    <property type="entry name" value="Ketoacyl_synth_N"/>
</dbReference>
<dbReference type="PIRSF" id="PIRSF000447">
    <property type="entry name" value="KAS_II"/>
    <property type="match status" value="1"/>
</dbReference>
<evidence type="ECO:0000256" key="8">
    <source>
        <dbReference type="ARBA" id="ARBA00023098"/>
    </source>
</evidence>
<evidence type="ECO:0000256" key="5">
    <source>
        <dbReference type="ARBA" id="ARBA00022516"/>
    </source>
</evidence>
<dbReference type="InterPro" id="IPR016039">
    <property type="entry name" value="Thiolase-like"/>
</dbReference>
<accession>A0A084J8W5</accession>
<comment type="pathway">
    <text evidence="1 14">Lipid metabolism; fatty acid biosynthesis.</text>
</comment>
<protein>
    <recommendedName>
        <fullName evidence="4 14">3-oxoacyl-[acyl-carrier-protein] synthase 2</fullName>
        <ecNumber evidence="3 14">2.3.1.179</ecNumber>
    </recommendedName>
</protein>
<dbReference type="EMBL" id="JPMD01000036">
    <property type="protein sequence ID" value="KEZ85399.1"/>
    <property type="molecule type" value="Genomic_DNA"/>
</dbReference>
<evidence type="ECO:0000256" key="2">
    <source>
        <dbReference type="ARBA" id="ARBA00008467"/>
    </source>
</evidence>
<reference evidence="18 19" key="1">
    <citation type="submission" date="2014-07" db="EMBL/GenBank/DDBJ databases">
        <title>Draft genome of Clostridium sulfidigenes 113A isolated from sediments associated with methane hydrate from Krishna Godavari basin.</title>
        <authorList>
            <person name="Honkalas V.S."/>
            <person name="Dabir A.P."/>
            <person name="Arora P."/>
            <person name="Dhakephalkar P.K."/>
        </authorList>
    </citation>
    <scope>NUCLEOTIDE SEQUENCE [LARGE SCALE GENOMIC DNA]</scope>
    <source>
        <strain evidence="18 19">113A</strain>
    </source>
</reference>
<evidence type="ECO:0000256" key="11">
    <source>
        <dbReference type="ARBA" id="ARBA00024006"/>
    </source>
</evidence>
<dbReference type="InterPro" id="IPR017568">
    <property type="entry name" value="3-oxoacyl-ACP_synth-2"/>
</dbReference>
<evidence type="ECO:0000256" key="4">
    <source>
        <dbReference type="ARBA" id="ARBA00014657"/>
    </source>
</evidence>
<keyword evidence="6 14" id="KW-0808">Transferase</keyword>
<dbReference type="SMART" id="SM00825">
    <property type="entry name" value="PKS_KS"/>
    <property type="match status" value="1"/>
</dbReference>
<evidence type="ECO:0000256" key="15">
    <source>
        <dbReference type="PIRSR" id="PIRSR000447-1"/>
    </source>
</evidence>
<dbReference type="RefSeq" id="WP_035134566.1">
    <property type="nucleotide sequence ID" value="NZ_JPMD01000036.1"/>
</dbReference>
<dbReference type="GO" id="GO:0004315">
    <property type="term" value="F:3-oxoacyl-[acyl-carrier-protein] synthase activity"/>
    <property type="evidence" value="ECO:0007669"/>
    <property type="project" value="UniProtKB-UniRule"/>
</dbReference>
<feature type="domain" description="Ketosynthase family 3 (KS3)" evidence="17">
    <location>
        <begin position="2"/>
        <end position="409"/>
    </location>
</feature>
<dbReference type="NCBIfam" id="NF004970">
    <property type="entry name" value="PRK06333.1"/>
    <property type="match status" value="1"/>
</dbReference>
<dbReference type="InterPro" id="IPR014031">
    <property type="entry name" value="Ketoacyl_synth_C"/>
</dbReference>
<evidence type="ECO:0000313" key="19">
    <source>
        <dbReference type="Proteomes" id="UP000028542"/>
    </source>
</evidence>
<dbReference type="UniPathway" id="UPA00094"/>
<evidence type="ECO:0000256" key="9">
    <source>
        <dbReference type="ARBA" id="ARBA00023160"/>
    </source>
</evidence>
<keyword evidence="19" id="KW-1185">Reference proteome</keyword>
<evidence type="ECO:0000256" key="1">
    <source>
        <dbReference type="ARBA" id="ARBA00005194"/>
    </source>
</evidence>
<feature type="active site" description="For beta-ketoacyl synthase activity" evidence="15">
    <location>
        <position position="163"/>
    </location>
</feature>
<evidence type="ECO:0000259" key="17">
    <source>
        <dbReference type="PROSITE" id="PS52004"/>
    </source>
</evidence>
<proteinExistence type="inferred from homology"/>
<evidence type="ECO:0000256" key="10">
    <source>
        <dbReference type="ARBA" id="ARBA00023315"/>
    </source>
</evidence>
<dbReference type="SUPFAM" id="SSF53901">
    <property type="entry name" value="Thiolase-like"/>
    <property type="match status" value="2"/>
</dbReference>
<dbReference type="InterPro" id="IPR020841">
    <property type="entry name" value="PKS_Beta-ketoAc_synthase_dom"/>
</dbReference>
<dbReference type="NCBIfam" id="NF005589">
    <property type="entry name" value="PRK07314.1"/>
    <property type="match status" value="1"/>
</dbReference>
<dbReference type="STRING" id="318464.IO99_14825"/>
<keyword evidence="7" id="KW-0276">Fatty acid metabolism</keyword>
<dbReference type="GO" id="GO:0005829">
    <property type="term" value="C:cytosol"/>
    <property type="evidence" value="ECO:0007669"/>
    <property type="project" value="TreeGrafter"/>
</dbReference>
<comment type="catalytic activity">
    <reaction evidence="13 14">
        <text>a fatty acyl-[ACP] + malonyl-[ACP] + H(+) = a 3-oxoacyl-[ACP] + holo-[ACP] + CO2</text>
        <dbReference type="Rhea" id="RHEA:22836"/>
        <dbReference type="Rhea" id="RHEA-COMP:9623"/>
        <dbReference type="Rhea" id="RHEA-COMP:9685"/>
        <dbReference type="Rhea" id="RHEA-COMP:9916"/>
        <dbReference type="Rhea" id="RHEA-COMP:14125"/>
        <dbReference type="ChEBI" id="CHEBI:15378"/>
        <dbReference type="ChEBI" id="CHEBI:16526"/>
        <dbReference type="ChEBI" id="CHEBI:64479"/>
        <dbReference type="ChEBI" id="CHEBI:78449"/>
        <dbReference type="ChEBI" id="CHEBI:78776"/>
        <dbReference type="ChEBI" id="CHEBI:138651"/>
    </reaction>
</comment>
<dbReference type="Pfam" id="PF02801">
    <property type="entry name" value="Ketoacyl-synt_C"/>
    <property type="match status" value="1"/>
</dbReference>
<dbReference type="GO" id="GO:0006633">
    <property type="term" value="P:fatty acid biosynthetic process"/>
    <property type="evidence" value="ECO:0007669"/>
    <property type="project" value="UniProtKB-UniRule"/>
</dbReference>
<dbReference type="PANTHER" id="PTHR11712">
    <property type="entry name" value="POLYKETIDE SYNTHASE-RELATED"/>
    <property type="match status" value="1"/>
</dbReference>
<evidence type="ECO:0000256" key="16">
    <source>
        <dbReference type="RuleBase" id="RU003694"/>
    </source>
</evidence>
<evidence type="ECO:0000313" key="18">
    <source>
        <dbReference type="EMBL" id="KEZ85399.1"/>
    </source>
</evidence>
<dbReference type="PANTHER" id="PTHR11712:SF336">
    <property type="entry name" value="3-OXOACYL-[ACYL-CARRIER-PROTEIN] SYNTHASE, MITOCHONDRIAL"/>
    <property type="match status" value="1"/>
</dbReference>
<comment type="function">
    <text evidence="11 14">Involved in the type II fatty acid elongation cycle. Catalyzes the elongation of a wide range of acyl-ACP by the addition of two carbons from malonyl-ACP to an acyl acceptor. Can efficiently catalyze the conversion of palmitoleoyl-ACP (cis-hexadec-9-enoyl-ACP) to cis-vaccenoyl-ACP (cis-octadec-11-enoyl-ACP), an essential step in the thermal regulation of fatty acid composition.</text>
</comment>
<gene>
    <name evidence="18" type="ORF">IO99_14825</name>
</gene>
<organism evidence="18 19">
    <name type="scientific">Clostridium sulfidigenes</name>
    <dbReference type="NCBI Taxonomy" id="318464"/>
    <lineage>
        <taxon>Bacteria</taxon>
        <taxon>Bacillati</taxon>
        <taxon>Bacillota</taxon>
        <taxon>Clostridia</taxon>
        <taxon>Eubacteriales</taxon>
        <taxon>Clostridiaceae</taxon>
        <taxon>Clostridium</taxon>
    </lineage>
</organism>
<evidence type="ECO:0000256" key="13">
    <source>
        <dbReference type="ARBA" id="ARBA00047659"/>
    </source>
</evidence>
<dbReference type="Pfam" id="PF00109">
    <property type="entry name" value="ketoacyl-synt"/>
    <property type="match status" value="1"/>
</dbReference>
<keyword evidence="9 14" id="KW-0275">Fatty acid biosynthesis</keyword>
<evidence type="ECO:0000256" key="3">
    <source>
        <dbReference type="ARBA" id="ARBA00012356"/>
    </source>
</evidence>
<dbReference type="PROSITE" id="PS52004">
    <property type="entry name" value="KS3_2"/>
    <property type="match status" value="1"/>
</dbReference>
<dbReference type="Gene3D" id="3.40.47.10">
    <property type="match status" value="1"/>
</dbReference>
<dbReference type="PROSITE" id="PS00606">
    <property type="entry name" value="KS3_1"/>
    <property type="match status" value="1"/>
</dbReference>
<evidence type="ECO:0000256" key="12">
    <source>
        <dbReference type="ARBA" id="ARBA00047318"/>
    </source>
</evidence>